<proteinExistence type="predicted"/>
<feature type="transmembrane region" description="Helical" evidence="1">
    <location>
        <begin position="108"/>
        <end position="127"/>
    </location>
</feature>
<organism evidence="2 3">
    <name type="scientific">Flagellimonas okinawensis</name>
    <dbReference type="NCBI Taxonomy" id="3031324"/>
    <lineage>
        <taxon>Bacteria</taxon>
        <taxon>Pseudomonadati</taxon>
        <taxon>Bacteroidota</taxon>
        <taxon>Flavobacteriia</taxon>
        <taxon>Flavobacteriales</taxon>
        <taxon>Flavobacteriaceae</taxon>
        <taxon>Flagellimonas</taxon>
    </lineage>
</organism>
<dbReference type="RefSeq" id="WP_275650681.1">
    <property type="nucleotide sequence ID" value="NZ_JARFVA010000007.1"/>
</dbReference>
<evidence type="ECO:0000313" key="3">
    <source>
        <dbReference type="Proteomes" id="UP001217083"/>
    </source>
</evidence>
<reference evidence="2 3" key="1">
    <citation type="submission" date="2023-03" db="EMBL/GenBank/DDBJ databases">
        <title>Muricauda XX sp. nov. and Muricauda XXX sp. nov., two novel species isolated from Okinawa Trough.</title>
        <authorList>
            <person name="Cao W."/>
            <person name="Deng X."/>
        </authorList>
    </citation>
    <scope>NUCLEOTIDE SEQUENCE [LARGE SCALE GENOMIC DNA]</scope>
    <source>
        <strain evidence="2 3">81s02</strain>
    </source>
</reference>
<evidence type="ECO:0000313" key="2">
    <source>
        <dbReference type="EMBL" id="MDF0708888.1"/>
    </source>
</evidence>
<sequence length="136" mass="15687">MDDLEDKKLEAFVDKLMEEAPLESPSVDFTQNVMCKLETETPKEVFQYQPIVSGRVLSAVFIAFVALLILIGSQLGVDNSQGWFKNVNMEKWFHSDWGWVKGFTFSKVTVYAFLSFGLLFFAQVPWLKKQMEKTIF</sequence>
<dbReference type="Proteomes" id="UP001217083">
    <property type="component" value="Unassembled WGS sequence"/>
</dbReference>
<keyword evidence="1" id="KW-0812">Transmembrane</keyword>
<evidence type="ECO:0000256" key="1">
    <source>
        <dbReference type="SAM" id="Phobius"/>
    </source>
</evidence>
<feature type="transmembrane region" description="Helical" evidence="1">
    <location>
        <begin position="56"/>
        <end position="77"/>
    </location>
</feature>
<dbReference type="EMBL" id="JARFVA010000007">
    <property type="protein sequence ID" value="MDF0708888.1"/>
    <property type="molecule type" value="Genomic_DNA"/>
</dbReference>
<keyword evidence="3" id="KW-1185">Reference proteome</keyword>
<keyword evidence="1" id="KW-1133">Transmembrane helix</keyword>
<name>A0ABT5XSL9_9FLAO</name>
<accession>A0ABT5XSL9</accession>
<comment type="caution">
    <text evidence="2">The sequence shown here is derived from an EMBL/GenBank/DDBJ whole genome shotgun (WGS) entry which is preliminary data.</text>
</comment>
<protein>
    <submittedName>
        <fullName evidence="2">Uncharacterized protein</fullName>
    </submittedName>
</protein>
<keyword evidence="1" id="KW-0472">Membrane</keyword>
<gene>
    <name evidence="2" type="ORF">PY091_16855</name>
</gene>